<sequence>MKKSAIIIALIISIISLSLPPASLAIPPPPPPPTSCSGFLSCLQGIKVEGLKVKYLTHEGLVGNIVSDIAPIVLGLAGFIAVIMIIISGIQFMTSSGNPEAAAAARGRLVFALIGFALIVLSYVVLQFVDQLFLGNVIT</sequence>
<evidence type="ECO:0008006" key="5">
    <source>
        <dbReference type="Google" id="ProtNLM"/>
    </source>
</evidence>
<keyword evidence="1" id="KW-0472">Membrane</keyword>
<feature type="transmembrane region" description="Helical" evidence="1">
    <location>
        <begin position="69"/>
        <end position="88"/>
    </location>
</feature>
<evidence type="ECO:0000313" key="3">
    <source>
        <dbReference type="EMBL" id="OGE05317.1"/>
    </source>
</evidence>
<dbReference type="InterPro" id="IPR043993">
    <property type="entry name" value="T4SS_pilin"/>
</dbReference>
<gene>
    <name evidence="3" type="ORF">A3F45_03480</name>
</gene>
<name>A0A1F5HMC9_9BACT</name>
<dbReference type="AlphaFoldDB" id="A0A1F5HMC9"/>
<evidence type="ECO:0000256" key="1">
    <source>
        <dbReference type="SAM" id="Phobius"/>
    </source>
</evidence>
<keyword evidence="1" id="KW-0812">Transmembrane</keyword>
<dbReference type="Proteomes" id="UP000178369">
    <property type="component" value="Unassembled WGS sequence"/>
</dbReference>
<feature type="chain" id="PRO_5009518807" description="DUF4190 domain-containing protein" evidence="2">
    <location>
        <begin position="26"/>
        <end position="139"/>
    </location>
</feature>
<reference evidence="3 4" key="1">
    <citation type="journal article" date="2016" name="Nat. Commun.">
        <title>Thousands of microbial genomes shed light on interconnected biogeochemical processes in an aquifer system.</title>
        <authorList>
            <person name="Anantharaman K."/>
            <person name="Brown C.T."/>
            <person name="Hug L.A."/>
            <person name="Sharon I."/>
            <person name="Castelle C.J."/>
            <person name="Probst A.J."/>
            <person name="Thomas B.C."/>
            <person name="Singh A."/>
            <person name="Wilkins M.J."/>
            <person name="Karaoz U."/>
            <person name="Brodie E.L."/>
            <person name="Williams K.H."/>
            <person name="Hubbard S.S."/>
            <person name="Banfield J.F."/>
        </authorList>
    </citation>
    <scope>NUCLEOTIDE SEQUENCE [LARGE SCALE GENOMIC DNA]</scope>
</reference>
<proteinExistence type="predicted"/>
<feature type="transmembrane region" description="Helical" evidence="1">
    <location>
        <begin position="109"/>
        <end position="129"/>
    </location>
</feature>
<comment type="caution">
    <text evidence="3">The sequence shown here is derived from an EMBL/GenBank/DDBJ whole genome shotgun (WGS) entry which is preliminary data.</text>
</comment>
<organism evidence="3 4">
    <name type="scientific">Candidatus Curtissbacteria bacterium RIFCSPHIGHO2_12_FULL_41_17</name>
    <dbReference type="NCBI Taxonomy" id="1797722"/>
    <lineage>
        <taxon>Bacteria</taxon>
        <taxon>Candidatus Curtissiibacteriota</taxon>
    </lineage>
</organism>
<feature type="signal peptide" evidence="2">
    <location>
        <begin position="1"/>
        <end position="25"/>
    </location>
</feature>
<accession>A0A1F5HMC9</accession>
<keyword evidence="1" id="KW-1133">Transmembrane helix</keyword>
<evidence type="ECO:0000256" key="2">
    <source>
        <dbReference type="SAM" id="SignalP"/>
    </source>
</evidence>
<protein>
    <recommendedName>
        <fullName evidence="5">DUF4190 domain-containing protein</fullName>
    </recommendedName>
</protein>
<evidence type="ECO:0000313" key="4">
    <source>
        <dbReference type="Proteomes" id="UP000178369"/>
    </source>
</evidence>
<dbReference type="Pfam" id="PF18895">
    <property type="entry name" value="T4SS_pilin"/>
    <property type="match status" value="1"/>
</dbReference>
<dbReference type="EMBL" id="MFBL01000012">
    <property type="protein sequence ID" value="OGE05317.1"/>
    <property type="molecule type" value="Genomic_DNA"/>
</dbReference>
<keyword evidence="2" id="KW-0732">Signal</keyword>